<evidence type="ECO:0000256" key="1">
    <source>
        <dbReference type="SAM" id="Coils"/>
    </source>
</evidence>
<dbReference type="RefSeq" id="XP_022628475.1">
    <property type="nucleotide sequence ID" value="XM_022772119.1"/>
</dbReference>
<keyword evidence="4" id="KW-1185">Reference proteome</keyword>
<dbReference type="PANTHER" id="PTHR41807:SF1">
    <property type="entry name" value="GLUTATHIONE TRANSFERASE 3"/>
    <property type="match status" value="1"/>
</dbReference>
<feature type="transmembrane region" description="Helical" evidence="2">
    <location>
        <begin position="225"/>
        <end position="247"/>
    </location>
</feature>
<sequence length="337" mass="37868">MSLKKWKKTQLLDLANKLDVHVSQSSTKAKIADVIDEYLKELEKPLDLVEYPELAAYYEESAANTDEDEISDLNEDTEGLKERLKAKVQDTAEAVADVVSNAVTSITSNETKVESDIDDENEDEDSLINGELPEGTPLQNWFSKLDFQRITPAEGSFAFKFNEFLQDVPNKTLKANESVQDALSTIPAVDAIFLAIEAYVYVARNHLEFSTERPFIAITSGWQEVGALTSFWAVWSVLIPTFVSYYVNFIRYDLPEVSIDPMVFHITKALLALLLTQWKPSFADEAAYAVKDVSGSVSEYETAAHWFRYALTEWKLQLGLLPFILAFAGSALCLYVL</sequence>
<dbReference type="GO" id="GO:0016020">
    <property type="term" value="C:membrane"/>
    <property type="evidence" value="ECO:0007669"/>
    <property type="project" value="TreeGrafter"/>
</dbReference>
<dbReference type="STRING" id="1245769.A0A0C7MQQ2"/>
<keyword evidence="2" id="KW-1133">Transmembrane helix</keyword>
<organism evidence="3 4">
    <name type="scientific">Lachancea lanzarotensis</name>
    <dbReference type="NCBI Taxonomy" id="1245769"/>
    <lineage>
        <taxon>Eukaryota</taxon>
        <taxon>Fungi</taxon>
        <taxon>Dikarya</taxon>
        <taxon>Ascomycota</taxon>
        <taxon>Saccharomycotina</taxon>
        <taxon>Saccharomycetes</taxon>
        <taxon>Saccharomycetales</taxon>
        <taxon>Saccharomycetaceae</taxon>
        <taxon>Lachancea</taxon>
    </lineage>
</organism>
<dbReference type="GeneID" id="34685706"/>
<dbReference type="HOGENOM" id="CLU_052849_0_0_1"/>
<dbReference type="InterPro" id="IPR038872">
    <property type="entry name" value="Put_GTT3"/>
</dbReference>
<evidence type="ECO:0000313" key="3">
    <source>
        <dbReference type="EMBL" id="CEP62246.1"/>
    </source>
</evidence>
<dbReference type="Proteomes" id="UP000054304">
    <property type="component" value="Unassembled WGS sequence"/>
</dbReference>
<evidence type="ECO:0000256" key="2">
    <source>
        <dbReference type="SAM" id="Phobius"/>
    </source>
</evidence>
<keyword evidence="2" id="KW-0472">Membrane</keyword>
<keyword evidence="1" id="KW-0175">Coiled coil</keyword>
<evidence type="ECO:0000313" key="4">
    <source>
        <dbReference type="Proteomes" id="UP000054304"/>
    </source>
</evidence>
<protein>
    <submittedName>
        <fullName evidence="3">LALA0S05e01156g1_1</fullName>
    </submittedName>
</protein>
<name>A0A0C7MQQ2_9SACH</name>
<feature type="transmembrane region" description="Helical" evidence="2">
    <location>
        <begin position="316"/>
        <end position="336"/>
    </location>
</feature>
<dbReference type="AlphaFoldDB" id="A0A0C7MQQ2"/>
<dbReference type="EMBL" id="LN736364">
    <property type="protein sequence ID" value="CEP62246.1"/>
    <property type="molecule type" value="Genomic_DNA"/>
</dbReference>
<feature type="coiled-coil region" evidence="1">
    <location>
        <begin position="63"/>
        <end position="94"/>
    </location>
</feature>
<gene>
    <name evidence="3" type="ORF">LALA0_S05e01156g</name>
</gene>
<proteinExistence type="predicted"/>
<dbReference type="PANTHER" id="PTHR41807">
    <property type="entry name" value="GLUTATHIONE TRANSFERASE 3"/>
    <property type="match status" value="1"/>
</dbReference>
<dbReference type="OrthoDB" id="4034134at2759"/>
<keyword evidence="2" id="KW-0812">Transmembrane</keyword>
<reference evidence="3 4" key="1">
    <citation type="submission" date="2014-12" db="EMBL/GenBank/DDBJ databases">
        <authorList>
            <person name="Neuveglise Cecile"/>
        </authorList>
    </citation>
    <scope>NUCLEOTIDE SEQUENCE [LARGE SCALE GENOMIC DNA]</scope>
    <source>
        <strain evidence="3 4">CBS 12615</strain>
    </source>
</reference>
<accession>A0A0C7MQQ2</accession>